<organism evidence="3 4">
    <name type="scientific">Parendozoicomonas haliclonae</name>
    <dbReference type="NCBI Taxonomy" id="1960125"/>
    <lineage>
        <taxon>Bacteria</taxon>
        <taxon>Pseudomonadati</taxon>
        <taxon>Pseudomonadota</taxon>
        <taxon>Gammaproteobacteria</taxon>
        <taxon>Oceanospirillales</taxon>
        <taxon>Endozoicomonadaceae</taxon>
        <taxon>Parendozoicomonas</taxon>
    </lineage>
</organism>
<name>A0A1X7ALQ7_9GAMM</name>
<dbReference type="Proteomes" id="UP000196573">
    <property type="component" value="Unassembled WGS sequence"/>
</dbReference>
<dbReference type="Gene3D" id="3.90.1720.10">
    <property type="entry name" value="endopeptidase domain like (from Nostoc punctiforme)"/>
    <property type="match status" value="1"/>
</dbReference>
<evidence type="ECO:0000256" key="1">
    <source>
        <dbReference type="SAM" id="MobiDB-lite"/>
    </source>
</evidence>
<dbReference type="AlphaFoldDB" id="A0A1X7ALQ7"/>
<proteinExistence type="predicted"/>
<keyword evidence="2" id="KW-0732">Signal</keyword>
<reference evidence="3 4" key="1">
    <citation type="submission" date="2017-03" db="EMBL/GenBank/DDBJ databases">
        <authorList>
            <person name="Afonso C.L."/>
            <person name="Miller P.J."/>
            <person name="Scott M.A."/>
            <person name="Spackman E."/>
            <person name="Goraichik I."/>
            <person name="Dimitrov K.M."/>
            <person name="Suarez D.L."/>
            <person name="Swayne D.E."/>
        </authorList>
    </citation>
    <scope>NUCLEOTIDE SEQUENCE [LARGE SCALE GENOMIC DNA]</scope>
    <source>
        <strain evidence="3">SB41UT1</strain>
    </source>
</reference>
<feature type="region of interest" description="Disordered" evidence="1">
    <location>
        <begin position="610"/>
        <end position="646"/>
    </location>
</feature>
<feature type="compositionally biased region" description="Polar residues" evidence="1">
    <location>
        <begin position="614"/>
        <end position="638"/>
    </location>
</feature>
<keyword evidence="4" id="KW-1185">Reference proteome</keyword>
<feature type="signal peptide" evidence="2">
    <location>
        <begin position="1"/>
        <end position="21"/>
    </location>
</feature>
<dbReference type="EMBL" id="FWPT01000007">
    <property type="protein sequence ID" value="SMA49050.1"/>
    <property type="molecule type" value="Genomic_DNA"/>
</dbReference>
<evidence type="ECO:0000313" key="3">
    <source>
        <dbReference type="EMBL" id="SMA49050.1"/>
    </source>
</evidence>
<gene>
    <name evidence="3" type="ORF">EHSB41UT_03018</name>
</gene>
<feature type="region of interest" description="Disordered" evidence="1">
    <location>
        <begin position="537"/>
        <end position="579"/>
    </location>
</feature>
<evidence type="ECO:0000256" key="2">
    <source>
        <dbReference type="SAM" id="SignalP"/>
    </source>
</evidence>
<accession>A0A1X7ALQ7</accession>
<feature type="region of interest" description="Disordered" evidence="1">
    <location>
        <begin position="182"/>
        <end position="211"/>
    </location>
</feature>
<sequence>MIKNRLPLLCLLLVWPHFSQATQKFYSHNFHSVLPQFLLARYGCTLCGDIPKNTPLVCSEDGCNVGICPQCWRPTITYGTPLDGCLHNGAKPRFHKGTHRRIAGENPSKTSTDVWHKLLRNYLPKSYYDKHEHASTDQPKPVLLSKPRPSSWGTRHSQQPVIAVKTDFAETLNEKLQALSLENSASESKPEPELQQETEPEQTKTTEDSNEDMLDDELAIPGLPQQIFPIYQQAIPRNTMEYQQAIDTNLAGLKEELLYAHPFLDEKMRLHQDKAIIEIESQLKDFSEAKVDLYTRRKKSEQLYLQSSHNLRFLKEQRLAYQLKIEPEIPLGVGDLVVFDSKSRYGSMVIRVSSRGEQIPMGHVAMVVANPHNSHDPDQIELVTAEGNGACVRTLTGIMENYQEEYASAWIVRLDRNHDAFDAAAIYSKAQELTELTKEYNLLGVLAGLAKLTFKIDITPTSSKDENTRVFCSQAVAWVLRESGLLYADTKSHEVATSFLPYLKSLNGEHLFSEQAWHISLYFKEYYPEYEGKVGACSRAGSPGRVERRTQLATSRSQTYEDSLKRKHRHSKELPSSRRHSLVDTLGTLRSRARRRSVDLEAVESIPAPPIFARQTSEPVTATQRSLSQQSSGNSLMNAKTAHSKY</sequence>
<feature type="compositionally biased region" description="Polar residues" evidence="1">
    <location>
        <begin position="551"/>
        <end position="561"/>
    </location>
</feature>
<dbReference type="InterPro" id="IPR038765">
    <property type="entry name" value="Papain-like_cys_pep_sf"/>
</dbReference>
<feature type="chain" id="PRO_5011987541" evidence="2">
    <location>
        <begin position="22"/>
        <end position="646"/>
    </location>
</feature>
<dbReference type="SUPFAM" id="SSF54001">
    <property type="entry name" value="Cysteine proteinases"/>
    <property type="match status" value="1"/>
</dbReference>
<feature type="region of interest" description="Disordered" evidence="1">
    <location>
        <begin position="130"/>
        <end position="158"/>
    </location>
</feature>
<evidence type="ECO:0000313" key="4">
    <source>
        <dbReference type="Proteomes" id="UP000196573"/>
    </source>
</evidence>
<protein>
    <submittedName>
        <fullName evidence="3">Uncharacterized protein</fullName>
    </submittedName>
</protein>